<evidence type="ECO:0000313" key="8">
    <source>
        <dbReference type="Proteomes" id="UP000001449"/>
    </source>
</evidence>
<dbReference type="STRING" id="35128.B5YMS0"/>
<evidence type="ECO:0000313" key="7">
    <source>
        <dbReference type="EMBL" id="ACI64509.1"/>
    </source>
</evidence>
<dbReference type="Gene3D" id="1.10.10.10">
    <property type="entry name" value="Winged helix-like DNA-binding domain superfamily/Winged helix DNA-binding domain"/>
    <property type="match status" value="1"/>
</dbReference>
<dbReference type="FunFam" id="1.10.10.10:FF:000479">
    <property type="entry name" value="Predicted protein"/>
    <property type="match status" value="1"/>
</dbReference>
<feature type="domain" description="HSF-type DNA-binding" evidence="6">
    <location>
        <begin position="83"/>
        <end position="179"/>
    </location>
</feature>
<dbReference type="Proteomes" id="UP000001449">
    <property type="component" value="Chromosome 7"/>
</dbReference>
<dbReference type="PRINTS" id="PR00056">
    <property type="entry name" value="HSFDOMAIN"/>
</dbReference>
<dbReference type="GeneID" id="7449205"/>
<evidence type="ECO:0000256" key="2">
    <source>
        <dbReference type="ARBA" id="ARBA00023125"/>
    </source>
</evidence>
<dbReference type="GO" id="GO:0003700">
    <property type="term" value="F:DNA-binding transcription factor activity"/>
    <property type="evidence" value="ECO:0007669"/>
    <property type="project" value="InterPro"/>
</dbReference>
<keyword evidence="3" id="KW-0539">Nucleus</keyword>
<dbReference type="PaxDb" id="35128-Thaps269233"/>
<dbReference type="InterPro" id="IPR036388">
    <property type="entry name" value="WH-like_DNA-bd_sf"/>
</dbReference>
<keyword evidence="7" id="KW-0346">Stress response</keyword>
<dbReference type="RefSeq" id="XP_002295792.1">
    <property type="nucleotide sequence ID" value="XM_002295756.1"/>
</dbReference>
<feature type="region of interest" description="Disordered" evidence="5">
    <location>
        <begin position="1"/>
        <end position="73"/>
    </location>
</feature>
<evidence type="ECO:0000256" key="4">
    <source>
        <dbReference type="RuleBase" id="RU004020"/>
    </source>
</evidence>
<dbReference type="InterPro" id="IPR000232">
    <property type="entry name" value="HSF_DNA-bd"/>
</dbReference>
<feature type="compositionally biased region" description="Basic and acidic residues" evidence="5">
    <location>
        <begin position="46"/>
        <end position="57"/>
    </location>
</feature>
<keyword evidence="2 7" id="KW-0238">DNA-binding</keyword>
<dbReference type="OMA" id="WSETIFP"/>
<dbReference type="PANTHER" id="PTHR10015:SF206">
    <property type="entry name" value="HSF-TYPE DNA-BINDING DOMAIN-CONTAINING PROTEIN"/>
    <property type="match status" value="1"/>
</dbReference>
<dbReference type="Pfam" id="PF00447">
    <property type="entry name" value="HSF_DNA-bind"/>
    <property type="match status" value="1"/>
</dbReference>
<evidence type="ECO:0000256" key="3">
    <source>
        <dbReference type="ARBA" id="ARBA00023242"/>
    </source>
</evidence>
<organism evidence="7 8">
    <name type="scientific">Thalassiosira pseudonana</name>
    <name type="common">Marine diatom</name>
    <name type="synonym">Cyclotella nana</name>
    <dbReference type="NCBI Taxonomy" id="35128"/>
    <lineage>
        <taxon>Eukaryota</taxon>
        <taxon>Sar</taxon>
        <taxon>Stramenopiles</taxon>
        <taxon>Ochrophyta</taxon>
        <taxon>Bacillariophyta</taxon>
        <taxon>Coscinodiscophyceae</taxon>
        <taxon>Thalassiosirophycidae</taxon>
        <taxon>Thalassiosirales</taxon>
        <taxon>Thalassiosiraceae</taxon>
        <taxon>Thalassiosira</taxon>
    </lineage>
</organism>
<feature type="non-terminal residue" evidence="7">
    <location>
        <position position="256"/>
    </location>
</feature>
<evidence type="ECO:0000259" key="6">
    <source>
        <dbReference type="SMART" id="SM00415"/>
    </source>
</evidence>
<keyword evidence="8" id="KW-1185">Reference proteome</keyword>
<dbReference type="PANTHER" id="PTHR10015">
    <property type="entry name" value="HEAT SHOCK TRANSCRIPTION FACTOR"/>
    <property type="match status" value="1"/>
</dbReference>
<gene>
    <name evidence="7" type="primary">HSF36</name>
    <name evidence="7" type="ORF">THAPS_269233</name>
</gene>
<dbReference type="GO" id="GO:0005634">
    <property type="term" value="C:nucleus"/>
    <property type="evidence" value="ECO:0007669"/>
    <property type="project" value="UniProtKB-SubCell"/>
</dbReference>
<proteinExistence type="inferred from homology"/>
<dbReference type="GO" id="GO:0043565">
    <property type="term" value="F:sequence-specific DNA binding"/>
    <property type="evidence" value="ECO:0007669"/>
    <property type="project" value="InterPro"/>
</dbReference>
<dbReference type="InterPro" id="IPR036390">
    <property type="entry name" value="WH_DNA-bd_sf"/>
</dbReference>
<comment type="similarity">
    <text evidence="4">Belongs to the HSF family.</text>
</comment>
<dbReference type="AlphaFoldDB" id="B5YMS0"/>
<dbReference type="HOGENOM" id="CLU_1087700_0_0_1"/>
<dbReference type="EMBL" id="CP001160">
    <property type="protein sequence ID" value="ACI64509.1"/>
    <property type="molecule type" value="Genomic_DNA"/>
</dbReference>
<dbReference type="KEGG" id="tps:THAPS_269233"/>
<evidence type="ECO:0000256" key="5">
    <source>
        <dbReference type="SAM" id="MobiDB-lite"/>
    </source>
</evidence>
<dbReference type="eggNOG" id="KOG0627">
    <property type="taxonomic scope" value="Eukaryota"/>
</dbReference>
<feature type="compositionally biased region" description="Basic and acidic residues" evidence="5">
    <location>
        <begin position="1"/>
        <end position="12"/>
    </location>
</feature>
<dbReference type="SUPFAM" id="SSF46785">
    <property type="entry name" value="Winged helix' DNA-binding domain"/>
    <property type="match status" value="1"/>
</dbReference>
<accession>B5YMS0</accession>
<sequence>MTSKDSEPEGDKVNAPPVKEEEEQEEQQGETRPQPHAAPSPTAQGDDDKQAKPHHQETPQYPHQVPMMHPPASNSIELGRTWSETIFPMKLYDILCNPEFHHAISWMPHGRSWKVLNKDFFMEEICPQYFAQTRYESFIRQVNGWGFKRMRREGPDRSSYYHENFLRGYPNMIDHMRRLRIILPRQVPVHNSRMVRIHTALILAMDTLRKGIGDSLHHPHTMDILLLRILDILLCLVQLQEERIRRILTAIQGMCE</sequence>
<reference evidence="7 8" key="1">
    <citation type="journal article" date="2004" name="Science">
        <title>The genome of the diatom Thalassiosira pseudonana: ecology, evolution, and metabolism.</title>
        <authorList>
            <person name="Armbrust E.V."/>
            <person name="Berges J.A."/>
            <person name="Bowler C."/>
            <person name="Green B.R."/>
            <person name="Martinez D."/>
            <person name="Putnam N.H."/>
            <person name="Zhou S."/>
            <person name="Allen A.E."/>
            <person name="Apt K.E."/>
            <person name="Bechner M."/>
            <person name="Brzezinski M.A."/>
            <person name="Chaal B.K."/>
            <person name="Chiovitti A."/>
            <person name="Davis A.K."/>
            <person name="Demarest M.S."/>
            <person name="Detter J.C."/>
            <person name="Glavina T."/>
            <person name="Goodstein D."/>
            <person name="Hadi M.Z."/>
            <person name="Hellsten U."/>
            <person name="Hildebrand M."/>
            <person name="Jenkins B.D."/>
            <person name="Jurka J."/>
            <person name="Kapitonov V.V."/>
            <person name="Kroger N."/>
            <person name="Lau W.W."/>
            <person name="Lane T.W."/>
            <person name="Larimer F.W."/>
            <person name="Lippmeier J.C."/>
            <person name="Lucas S."/>
            <person name="Medina M."/>
            <person name="Montsant A."/>
            <person name="Obornik M."/>
            <person name="Parker M.S."/>
            <person name="Palenik B."/>
            <person name="Pazour G.J."/>
            <person name="Richardson P.M."/>
            <person name="Rynearson T.A."/>
            <person name="Saito M.A."/>
            <person name="Schwartz D.C."/>
            <person name="Thamatrakoln K."/>
            <person name="Valentin K."/>
            <person name="Vardi A."/>
            <person name="Wilkerson F.P."/>
            <person name="Rokhsar D.S."/>
        </authorList>
    </citation>
    <scope>NUCLEOTIDE SEQUENCE [LARGE SCALE GENOMIC DNA]</scope>
    <source>
        <strain evidence="7 8">CCMP1335</strain>
    </source>
</reference>
<name>B5YMS0_THAPS</name>
<comment type="subcellular location">
    <subcellularLocation>
        <location evidence="1">Nucleus</location>
    </subcellularLocation>
</comment>
<protein>
    <submittedName>
        <fullName evidence="7">HSF36, heat shock transcription factor DNA-binding domain-containing protein, DNA binding, transcription factor</fullName>
    </submittedName>
</protein>
<evidence type="ECO:0000256" key="1">
    <source>
        <dbReference type="ARBA" id="ARBA00004123"/>
    </source>
</evidence>
<dbReference type="SMART" id="SM00415">
    <property type="entry name" value="HSF"/>
    <property type="match status" value="1"/>
</dbReference>
<reference evidence="7 8" key="2">
    <citation type="journal article" date="2008" name="Nature">
        <title>The Phaeodactylum genome reveals the evolutionary history of diatom genomes.</title>
        <authorList>
            <person name="Bowler C."/>
            <person name="Allen A.E."/>
            <person name="Badger J.H."/>
            <person name="Grimwood J."/>
            <person name="Jabbari K."/>
            <person name="Kuo A."/>
            <person name="Maheswari U."/>
            <person name="Martens C."/>
            <person name="Maumus F."/>
            <person name="Otillar R.P."/>
            <person name="Rayko E."/>
            <person name="Salamov A."/>
            <person name="Vandepoele K."/>
            <person name="Beszteri B."/>
            <person name="Gruber A."/>
            <person name="Heijde M."/>
            <person name="Katinka M."/>
            <person name="Mock T."/>
            <person name="Valentin K."/>
            <person name="Verret F."/>
            <person name="Berges J.A."/>
            <person name="Brownlee C."/>
            <person name="Cadoret J.P."/>
            <person name="Chiovitti A."/>
            <person name="Choi C.J."/>
            <person name="Coesel S."/>
            <person name="De Martino A."/>
            <person name="Detter J.C."/>
            <person name="Durkin C."/>
            <person name="Falciatore A."/>
            <person name="Fournet J."/>
            <person name="Haruta M."/>
            <person name="Huysman M.J."/>
            <person name="Jenkins B.D."/>
            <person name="Jiroutova K."/>
            <person name="Jorgensen R.E."/>
            <person name="Joubert Y."/>
            <person name="Kaplan A."/>
            <person name="Kroger N."/>
            <person name="Kroth P.G."/>
            <person name="La Roche J."/>
            <person name="Lindquist E."/>
            <person name="Lommer M."/>
            <person name="Martin-Jezequel V."/>
            <person name="Lopez P.J."/>
            <person name="Lucas S."/>
            <person name="Mangogna M."/>
            <person name="McGinnis K."/>
            <person name="Medlin L.K."/>
            <person name="Montsant A."/>
            <person name="Oudot-Le Secq M.P."/>
            <person name="Napoli C."/>
            <person name="Obornik M."/>
            <person name="Parker M.S."/>
            <person name="Petit J.L."/>
            <person name="Porcel B.M."/>
            <person name="Poulsen N."/>
            <person name="Robison M."/>
            <person name="Rychlewski L."/>
            <person name="Rynearson T.A."/>
            <person name="Schmutz J."/>
            <person name="Shapiro H."/>
            <person name="Siaut M."/>
            <person name="Stanley M."/>
            <person name="Sussman M.R."/>
            <person name="Taylor A.R."/>
            <person name="Vardi A."/>
            <person name="von Dassow P."/>
            <person name="Vyverman W."/>
            <person name="Willis A."/>
            <person name="Wyrwicz L.S."/>
            <person name="Rokhsar D.S."/>
            <person name="Weissenbach J."/>
            <person name="Armbrust E.V."/>
            <person name="Green B.R."/>
            <person name="Van de Peer Y."/>
            <person name="Grigoriev I.V."/>
        </authorList>
    </citation>
    <scope>NUCLEOTIDE SEQUENCE [LARGE SCALE GENOMIC DNA]</scope>
    <source>
        <strain evidence="7 8">CCMP1335</strain>
    </source>
</reference>
<dbReference type="InParanoid" id="B5YMS0"/>